<dbReference type="InterPro" id="IPR011032">
    <property type="entry name" value="GroES-like_sf"/>
</dbReference>
<keyword evidence="3" id="KW-0560">Oxidoreductase</keyword>
<dbReference type="Pfam" id="PF00107">
    <property type="entry name" value="ADH_zinc_N"/>
    <property type="match status" value="1"/>
</dbReference>
<feature type="domain" description="Enoyl reductase (ER)" evidence="4">
    <location>
        <begin position="11"/>
        <end position="318"/>
    </location>
</feature>
<dbReference type="PANTHER" id="PTHR43401">
    <property type="entry name" value="L-THREONINE 3-DEHYDROGENASE"/>
    <property type="match status" value="1"/>
</dbReference>
<proteinExistence type="predicted"/>
<evidence type="ECO:0000313" key="6">
    <source>
        <dbReference type="Proteomes" id="UP000291469"/>
    </source>
</evidence>
<dbReference type="EMBL" id="CP036402">
    <property type="protein sequence ID" value="QBI19853.1"/>
    <property type="molecule type" value="Genomic_DNA"/>
</dbReference>
<keyword evidence="1" id="KW-0479">Metal-binding</keyword>
<sequence length="327" mass="33789">MMRAACLEEDGRITCRLVPAPRPRSGELLVRTELAAVCGSDLHAVQGGIGAASPPYHPGYPGHEGVGTVVAGEASGLAPGRSVLTVPEAPTASGFAEYQALPAGSVVPLPVGIPPARLVLAQHLGTVLAALDRFWSPDGVDHAAVVGAGSAGLLFVQELRRRDVRTIVVSDPDPARRERARALGAEAAIGADAGALGESVLSVTDGRGADLVVEAAGHDAARAEAVAALADHGTLGLFGLPERTGSAPFPFETLFRRRASAHATYGAQSEPGLRSFRAAVDLIERGTVNVDGWLTHTYPIERIGDAIEHAASRRDDALKIGITFEGP</sequence>
<dbReference type="InterPro" id="IPR036291">
    <property type="entry name" value="NAD(P)-bd_dom_sf"/>
</dbReference>
<dbReference type="SUPFAM" id="SSF50129">
    <property type="entry name" value="GroES-like"/>
    <property type="match status" value="1"/>
</dbReference>
<evidence type="ECO:0000313" key="5">
    <source>
        <dbReference type="EMBL" id="QBI19853.1"/>
    </source>
</evidence>
<dbReference type="InterPro" id="IPR013154">
    <property type="entry name" value="ADH-like_N"/>
</dbReference>
<dbReference type="OrthoDB" id="9797931at2"/>
<reference evidence="5 6" key="1">
    <citation type="submission" date="2019-01" db="EMBL/GenBank/DDBJ databases">
        <title>Egibacter rhizosphaerae EGI 80759T.</title>
        <authorList>
            <person name="Chen D.-D."/>
            <person name="Tian Y."/>
            <person name="Jiao J.-Y."/>
            <person name="Zhang X.-T."/>
            <person name="Zhang Y.-G."/>
            <person name="Zhang Y."/>
            <person name="Xiao M."/>
            <person name="Shu W.-S."/>
            <person name="Li W.-J."/>
        </authorList>
    </citation>
    <scope>NUCLEOTIDE SEQUENCE [LARGE SCALE GENOMIC DNA]</scope>
    <source>
        <strain evidence="5 6">EGI 80759</strain>
    </source>
</reference>
<dbReference type="PANTHER" id="PTHR43401:SF2">
    <property type="entry name" value="L-THREONINE 3-DEHYDROGENASE"/>
    <property type="match status" value="1"/>
</dbReference>
<dbReference type="Gene3D" id="3.90.180.10">
    <property type="entry name" value="Medium-chain alcohol dehydrogenases, catalytic domain"/>
    <property type="match status" value="2"/>
</dbReference>
<dbReference type="GO" id="GO:0046872">
    <property type="term" value="F:metal ion binding"/>
    <property type="evidence" value="ECO:0007669"/>
    <property type="project" value="UniProtKB-KW"/>
</dbReference>
<evidence type="ECO:0000259" key="4">
    <source>
        <dbReference type="SMART" id="SM00829"/>
    </source>
</evidence>
<dbReference type="Proteomes" id="UP000291469">
    <property type="component" value="Chromosome"/>
</dbReference>
<organism evidence="5 6">
    <name type="scientific">Egibacter rhizosphaerae</name>
    <dbReference type="NCBI Taxonomy" id="1670831"/>
    <lineage>
        <taxon>Bacteria</taxon>
        <taxon>Bacillati</taxon>
        <taxon>Actinomycetota</taxon>
        <taxon>Nitriliruptoria</taxon>
        <taxon>Egibacterales</taxon>
        <taxon>Egibacteraceae</taxon>
        <taxon>Egibacter</taxon>
    </lineage>
</organism>
<evidence type="ECO:0000256" key="2">
    <source>
        <dbReference type="ARBA" id="ARBA00022833"/>
    </source>
</evidence>
<dbReference type="Pfam" id="PF08240">
    <property type="entry name" value="ADH_N"/>
    <property type="match status" value="1"/>
</dbReference>
<dbReference type="GO" id="GO:0016491">
    <property type="term" value="F:oxidoreductase activity"/>
    <property type="evidence" value="ECO:0007669"/>
    <property type="project" value="UniProtKB-KW"/>
</dbReference>
<dbReference type="SUPFAM" id="SSF51735">
    <property type="entry name" value="NAD(P)-binding Rossmann-fold domains"/>
    <property type="match status" value="1"/>
</dbReference>
<dbReference type="Gene3D" id="3.40.50.720">
    <property type="entry name" value="NAD(P)-binding Rossmann-like Domain"/>
    <property type="match status" value="1"/>
</dbReference>
<dbReference type="KEGG" id="erz:ER308_09975"/>
<keyword evidence="6" id="KW-1185">Reference proteome</keyword>
<dbReference type="InterPro" id="IPR013149">
    <property type="entry name" value="ADH-like_C"/>
</dbReference>
<dbReference type="InterPro" id="IPR020843">
    <property type="entry name" value="ER"/>
</dbReference>
<dbReference type="InterPro" id="IPR050129">
    <property type="entry name" value="Zn_alcohol_dh"/>
</dbReference>
<protein>
    <submittedName>
        <fullName evidence="5">Zinc-binding alcohol dehydrogenase</fullName>
    </submittedName>
</protein>
<accession>A0A411YF23</accession>
<dbReference type="RefSeq" id="WP_131154850.1">
    <property type="nucleotide sequence ID" value="NZ_CP036402.1"/>
</dbReference>
<evidence type="ECO:0000256" key="1">
    <source>
        <dbReference type="ARBA" id="ARBA00022723"/>
    </source>
</evidence>
<gene>
    <name evidence="5" type="ORF">ER308_09975</name>
</gene>
<name>A0A411YF23_9ACTN</name>
<dbReference type="SMART" id="SM00829">
    <property type="entry name" value="PKS_ER"/>
    <property type="match status" value="1"/>
</dbReference>
<keyword evidence="2" id="KW-0862">Zinc</keyword>
<evidence type="ECO:0000256" key="3">
    <source>
        <dbReference type="ARBA" id="ARBA00023002"/>
    </source>
</evidence>
<dbReference type="AlphaFoldDB" id="A0A411YF23"/>